<dbReference type="Gene3D" id="1.10.3720.10">
    <property type="entry name" value="MetI-like"/>
    <property type="match status" value="1"/>
</dbReference>
<dbReference type="SUPFAM" id="SSF161098">
    <property type="entry name" value="MetI-like"/>
    <property type="match status" value="1"/>
</dbReference>
<comment type="subcellular location">
    <subcellularLocation>
        <location evidence="1 7">Cell membrane</location>
        <topology evidence="1 7">Multi-pass membrane protein</topology>
    </subcellularLocation>
</comment>
<comment type="caution">
    <text evidence="9">The sequence shown here is derived from an EMBL/GenBank/DDBJ whole genome shotgun (WGS) entry which is preliminary data.</text>
</comment>
<reference evidence="9" key="1">
    <citation type="submission" date="2020-03" db="EMBL/GenBank/DDBJ databases">
        <title>Draft sequencing of Paenibacilllus sp. S3N08.</title>
        <authorList>
            <person name="Kim D.-U."/>
        </authorList>
    </citation>
    <scope>NUCLEOTIDE SEQUENCE</scope>
    <source>
        <strain evidence="9">S3N08</strain>
    </source>
</reference>
<dbReference type="PANTHER" id="PTHR43744:SF9">
    <property type="entry name" value="POLYGALACTURONAN_RHAMNOGALACTURONAN TRANSPORT SYSTEM PERMEASE PROTEIN YTCP"/>
    <property type="match status" value="1"/>
</dbReference>
<evidence type="ECO:0000313" key="10">
    <source>
        <dbReference type="Proteomes" id="UP001165962"/>
    </source>
</evidence>
<name>A0ABX0J011_9BACL</name>
<evidence type="ECO:0000313" key="9">
    <source>
        <dbReference type="EMBL" id="NHN29477.1"/>
    </source>
</evidence>
<dbReference type="RefSeq" id="WP_166147470.1">
    <property type="nucleotide sequence ID" value="NZ_JAAOIW010000002.1"/>
</dbReference>
<dbReference type="CDD" id="cd06261">
    <property type="entry name" value="TM_PBP2"/>
    <property type="match status" value="1"/>
</dbReference>
<feature type="domain" description="ABC transmembrane type-1" evidence="8">
    <location>
        <begin position="73"/>
        <end position="267"/>
    </location>
</feature>
<keyword evidence="6 7" id="KW-0472">Membrane</keyword>
<feature type="transmembrane region" description="Helical" evidence="7">
    <location>
        <begin position="251"/>
        <end position="270"/>
    </location>
</feature>
<dbReference type="Pfam" id="PF00528">
    <property type="entry name" value="BPD_transp_1"/>
    <property type="match status" value="1"/>
</dbReference>
<accession>A0ABX0J011</accession>
<sequence length="285" mass="32005">MKSTFGETCFRLVNYTVLILLSISMILPIFHVLAISLSDPVAVDAHQVQFVPVDMTSAAWSHIVGKSDLWRSLGVNIFVTVVGTFLSLFFSSLLAYPLARRDFQIRNAIMFGIVLTMIFQAPMIPYFLTIKALGLLDSIWVLIIPSTISAFNLIILRTFFQQLPYELEESAKMDGCTDYGILFKIVLPLSKPALATMGLFYAVIYWNIFLHAILFIRNTKLYPLQLKLRETIVNSDLAVNLGAMPYNSQTIQAATIIFVTLPILLVYPFVQKYFVKGATLGAVKE</sequence>
<keyword evidence="2 7" id="KW-0813">Transport</keyword>
<dbReference type="InterPro" id="IPR035906">
    <property type="entry name" value="MetI-like_sf"/>
</dbReference>
<evidence type="ECO:0000256" key="5">
    <source>
        <dbReference type="ARBA" id="ARBA00022989"/>
    </source>
</evidence>
<evidence type="ECO:0000256" key="2">
    <source>
        <dbReference type="ARBA" id="ARBA00022448"/>
    </source>
</evidence>
<keyword evidence="4 7" id="KW-0812">Transmembrane</keyword>
<feature type="transmembrane region" description="Helical" evidence="7">
    <location>
        <begin position="139"/>
        <end position="160"/>
    </location>
</feature>
<feature type="transmembrane region" description="Helical" evidence="7">
    <location>
        <begin position="193"/>
        <end position="216"/>
    </location>
</feature>
<dbReference type="PANTHER" id="PTHR43744">
    <property type="entry name" value="ABC TRANSPORTER PERMEASE PROTEIN MG189-RELATED-RELATED"/>
    <property type="match status" value="1"/>
</dbReference>
<feature type="transmembrane region" description="Helical" evidence="7">
    <location>
        <begin position="108"/>
        <end position="127"/>
    </location>
</feature>
<protein>
    <submittedName>
        <fullName evidence="9">Carbohydrate ABC transporter permease</fullName>
    </submittedName>
</protein>
<gene>
    <name evidence="9" type="ORF">G9U52_06480</name>
</gene>
<evidence type="ECO:0000256" key="6">
    <source>
        <dbReference type="ARBA" id="ARBA00023136"/>
    </source>
</evidence>
<dbReference type="PROSITE" id="PS50928">
    <property type="entry name" value="ABC_TM1"/>
    <property type="match status" value="1"/>
</dbReference>
<dbReference type="EMBL" id="JAAOIW010000002">
    <property type="protein sequence ID" value="NHN29477.1"/>
    <property type="molecule type" value="Genomic_DNA"/>
</dbReference>
<evidence type="ECO:0000256" key="4">
    <source>
        <dbReference type="ARBA" id="ARBA00022692"/>
    </source>
</evidence>
<evidence type="ECO:0000256" key="7">
    <source>
        <dbReference type="RuleBase" id="RU363032"/>
    </source>
</evidence>
<proteinExistence type="inferred from homology"/>
<dbReference type="InterPro" id="IPR000515">
    <property type="entry name" value="MetI-like"/>
</dbReference>
<feature type="transmembrane region" description="Helical" evidence="7">
    <location>
        <begin position="12"/>
        <end position="34"/>
    </location>
</feature>
<comment type="similarity">
    <text evidence="7">Belongs to the binding-protein-dependent transport system permease family.</text>
</comment>
<evidence type="ECO:0000256" key="1">
    <source>
        <dbReference type="ARBA" id="ARBA00004651"/>
    </source>
</evidence>
<dbReference type="Proteomes" id="UP001165962">
    <property type="component" value="Unassembled WGS sequence"/>
</dbReference>
<keyword evidence="3" id="KW-1003">Cell membrane</keyword>
<feature type="transmembrane region" description="Helical" evidence="7">
    <location>
        <begin position="75"/>
        <end position="96"/>
    </location>
</feature>
<keyword evidence="10" id="KW-1185">Reference proteome</keyword>
<keyword evidence="5 7" id="KW-1133">Transmembrane helix</keyword>
<evidence type="ECO:0000256" key="3">
    <source>
        <dbReference type="ARBA" id="ARBA00022475"/>
    </source>
</evidence>
<evidence type="ECO:0000259" key="8">
    <source>
        <dbReference type="PROSITE" id="PS50928"/>
    </source>
</evidence>
<organism evidence="9 10">
    <name type="scientific">Paenibacillus agricola</name>
    <dbReference type="NCBI Taxonomy" id="2716264"/>
    <lineage>
        <taxon>Bacteria</taxon>
        <taxon>Bacillati</taxon>
        <taxon>Bacillota</taxon>
        <taxon>Bacilli</taxon>
        <taxon>Bacillales</taxon>
        <taxon>Paenibacillaceae</taxon>
        <taxon>Paenibacillus</taxon>
    </lineage>
</organism>